<proteinExistence type="predicted"/>
<dbReference type="EMBL" id="JBEYRS010000027">
    <property type="protein sequence ID" value="MEW2367575.1"/>
    <property type="molecule type" value="Genomic_DNA"/>
</dbReference>
<evidence type="ECO:0000313" key="2">
    <source>
        <dbReference type="Proteomes" id="UP001553843"/>
    </source>
</evidence>
<reference evidence="1 2" key="1">
    <citation type="submission" date="2024-06" db="EMBL/GenBank/DDBJ databases">
        <title>The Natural Products Discovery Center: Release of the First 8490 Sequenced Strains for Exploring Actinobacteria Biosynthetic Diversity.</title>
        <authorList>
            <person name="Kalkreuter E."/>
            <person name="Kautsar S.A."/>
            <person name="Yang D."/>
            <person name="Bader C.D."/>
            <person name="Teijaro C.N."/>
            <person name="Fluegel L."/>
            <person name="Davis C.M."/>
            <person name="Simpson J.R."/>
            <person name="Lauterbach L."/>
            <person name="Steele A.D."/>
            <person name="Gui C."/>
            <person name="Meng S."/>
            <person name="Li G."/>
            <person name="Viehrig K."/>
            <person name="Ye F."/>
            <person name="Su P."/>
            <person name="Kiefer A.F."/>
            <person name="Nichols A."/>
            <person name="Cepeda A.J."/>
            <person name="Yan W."/>
            <person name="Fan B."/>
            <person name="Jiang Y."/>
            <person name="Adhikari A."/>
            <person name="Zheng C.-J."/>
            <person name="Schuster L."/>
            <person name="Cowan T.M."/>
            <person name="Smanski M.J."/>
            <person name="Chevrette M.G."/>
            <person name="De Carvalho L.P.S."/>
            <person name="Shen B."/>
        </authorList>
    </citation>
    <scope>NUCLEOTIDE SEQUENCE [LARGE SCALE GENOMIC DNA]</scope>
    <source>
        <strain evidence="1 2">NPDC047833</strain>
    </source>
</reference>
<organism evidence="1 2">
    <name type="scientific">Streptomyces huasconensis</name>
    <dbReference type="NCBI Taxonomy" id="1854574"/>
    <lineage>
        <taxon>Bacteria</taxon>
        <taxon>Bacillati</taxon>
        <taxon>Actinomycetota</taxon>
        <taxon>Actinomycetes</taxon>
        <taxon>Kitasatosporales</taxon>
        <taxon>Streptomycetaceae</taxon>
        <taxon>Streptomyces</taxon>
    </lineage>
</organism>
<evidence type="ECO:0000313" key="1">
    <source>
        <dbReference type="EMBL" id="MEW2367575.1"/>
    </source>
</evidence>
<dbReference type="RefSeq" id="WP_359783562.1">
    <property type="nucleotide sequence ID" value="NZ_JBEYRR010000016.1"/>
</dbReference>
<dbReference type="Proteomes" id="UP001553843">
    <property type="component" value="Unassembled WGS sequence"/>
</dbReference>
<gene>
    <name evidence="1" type="ORF">AB0887_37325</name>
</gene>
<comment type="caution">
    <text evidence="1">The sequence shown here is derived from an EMBL/GenBank/DDBJ whole genome shotgun (WGS) entry which is preliminary data.</text>
</comment>
<protein>
    <submittedName>
        <fullName evidence="1">Uncharacterized protein</fullName>
    </submittedName>
</protein>
<accession>A0ABV3M7A1</accession>
<name>A0ABV3M7A1_9ACTN</name>
<sequence length="157" mass="16710">MANSRKRSTPTWHDLAQPSTGKQARWAGGLNRTWWIPCGKEWDAVAITPMERDLDVLAALRISPRRGALVLADHLRGVLYVMVEPGSGDVLAGLPGVRVLSSGSELLMPATYDDSTPVADLISCPRSGEPPALIPADRLAQGLRGLPAGAPEEVPVS</sequence>
<keyword evidence="2" id="KW-1185">Reference proteome</keyword>